<dbReference type="EMBL" id="SOFF01000031">
    <property type="protein sequence ID" value="TFB88367.1"/>
    <property type="molecule type" value="Genomic_DNA"/>
</dbReference>
<dbReference type="Proteomes" id="UP000297654">
    <property type="component" value="Unassembled WGS sequence"/>
</dbReference>
<reference evidence="1 2" key="1">
    <citation type="submission" date="2019-03" db="EMBL/GenBank/DDBJ databases">
        <title>Genomics of glacier-inhabiting Cryobacterium strains.</title>
        <authorList>
            <person name="Liu Q."/>
            <person name="Xin Y.-H."/>
        </authorList>
    </citation>
    <scope>NUCLEOTIDE SEQUENCE [LARGE SCALE GENOMIC DNA]</scope>
    <source>
        <strain evidence="1 2">Hh15</strain>
    </source>
</reference>
<protein>
    <submittedName>
        <fullName evidence="1">Uncharacterized protein</fullName>
    </submittedName>
</protein>
<dbReference type="STRING" id="1424661.SAMN05216281_1015"/>
<accession>A0A1H8A3F2</accession>
<dbReference type="AlphaFoldDB" id="A0A1H8A3F2"/>
<evidence type="ECO:0000313" key="1">
    <source>
        <dbReference type="EMBL" id="TFB88367.1"/>
    </source>
</evidence>
<comment type="caution">
    <text evidence="1">The sequence shown here is derived from an EMBL/GenBank/DDBJ whole genome shotgun (WGS) entry which is preliminary data.</text>
</comment>
<proteinExistence type="predicted"/>
<dbReference type="OrthoDB" id="5114951at2"/>
<sequence length="106" mass="11790">MDDNVSWLFQKKDVHQPRHCPQCGDPMEVIWQGTGYDYGCTNLACTKLYFGPPYTEAELATSVPSGVRTPNCPRCLMPMNIVPDGDDWQFACQQSGCDGTWPPADS</sequence>
<keyword evidence="2" id="KW-1185">Reference proteome</keyword>
<name>A0A1H8A3F2_9MICO</name>
<evidence type="ECO:0000313" key="2">
    <source>
        <dbReference type="Proteomes" id="UP000297654"/>
    </source>
</evidence>
<gene>
    <name evidence="1" type="ORF">E3O10_11140</name>
</gene>
<dbReference type="RefSeq" id="WP_092106014.1">
    <property type="nucleotide sequence ID" value="NZ_FOCN01000001.1"/>
</dbReference>
<organism evidence="1 2">
    <name type="scientific">Cryobacterium luteum</name>
    <dbReference type="NCBI Taxonomy" id="1424661"/>
    <lineage>
        <taxon>Bacteria</taxon>
        <taxon>Bacillati</taxon>
        <taxon>Actinomycetota</taxon>
        <taxon>Actinomycetes</taxon>
        <taxon>Micrococcales</taxon>
        <taxon>Microbacteriaceae</taxon>
        <taxon>Cryobacterium</taxon>
    </lineage>
</organism>